<evidence type="ECO:0000256" key="6">
    <source>
        <dbReference type="SAM" id="Phobius"/>
    </source>
</evidence>
<keyword evidence="3 6" id="KW-0812">Transmembrane</keyword>
<comment type="subcellular location">
    <subcellularLocation>
        <location evidence="1">Membrane</location>
        <topology evidence="1">Multi-pass membrane protein</topology>
    </subcellularLocation>
</comment>
<feature type="transmembrane region" description="Helical" evidence="6">
    <location>
        <begin position="171"/>
        <end position="192"/>
    </location>
</feature>
<dbReference type="EMBL" id="BTGU01000005">
    <property type="protein sequence ID" value="GMN34902.1"/>
    <property type="molecule type" value="Genomic_DNA"/>
</dbReference>
<organism evidence="7 8">
    <name type="scientific">Ficus carica</name>
    <name type="common">Common fig</name>
    <dbReference type="NCBI Taxonomy" id="3494"/>
    <lineage>
        <taxon>Eukaryota</taxon>
        <taxon>Viridiplantae</taxon>
        <taxon>Streptophyta</taxon>
        <taxon>Embryophyta</taxon>
        <taxon>Tracheophyta</taxon>
        <taxon>Spermatophyta</taxon>
        <taxon>Magnoliopsida</taxon>
        <taxon>eudicotyledons</taxon>
        <taxon>Gunneridae</taxon>
        <taxon>Pentapetalae</taxon>
        <taxon>rosids</taxon>
        <taxon>fabids</taxon>
        <taxon>Rosales</taxon>
        <taxon>Moraceae</taxon>
        <taxon>Ficeae</taxon>
        <taxon>Ficus</taxon>
    </lineage>
</organism>
<feature type="transmembrane region" description="Helical" evidence="6">
    <location>
        <begin position="321"/>
        <end position="343"/>
    </location>
</feature>
<evidence type="ECO:0000256" key="2">
    <source>
        <dbReference type="ARBA" id="ARBA00008821"/>
    </source>
</evidence>
<proteinExistence type="inferred from homology"/>
<dbReference type="PANTHER" id="PTHR11119">
    <property type="entry name" value="XANTHINE-URACIL / VITAMIN C PERMEASE FAMILY MEMBER"/>
    <property type="match status" value="1"/>
</dbReference>
<keyword evidence="8" id="KW-1185">Reference proteome</keyword>
<reference evidence="7" key="1">
    <citation type="submission" date="2023-07" db="EMBL/GenBank/DDBJ databases">
        <title>draft genome sequence of fig (Ficus carica).</title>
        <authorList>
            <person name="Takahashi T."/>
            <person name="Nishimura K."/>
        </authorList>
    </citation>
    <scope>NUCLEOTIDE SEQUENCE</scope>
</reference>
<evidence type="ECO:0000256" key="3">
    <source>
        <dbReference type="ARBA" id="ARBA00022692"/>
    </source>
</evidence>
<comment type="similarity">
    <text evidence="2">Belongs to the nucleobase:cation symporter-2 (NCS2) (TC 2.A.40) family.</text>
</comment>
<feature type="transmembrane region" description="Helical" evidence="6">
    <location>
        <begin position="131"/>
        <end position="151"/>
    </location>
</feature>
<feature type="transmembrane region" description="Helical" evidence="6">
    <location>
        <begin position="417"/>
        <end position="439"/>
    </location>
</feature>
<feature type="transmembrane region" description="Helical" evidence="6">
    <location>
        <begin position="36"/>
        <end position="55"/>
    </location>
</feature>
<dbReference type="InterPro" id="IPR006043">
    <property type="entry name" value="NCS2"/>
</dbReference>
<evidence type="ECO:0000256" key="5">
    <source>
        <dbReference type="ARBA" id="ARBA00023136"/>
    </source>
</evidence>
<gene>
    <name evidence="7" type="ORF">TIFTF001_004968</name>
</gene>
<feature type="transmembrane region" description="Helical" evidence="6">
    <location>
        <begin position="349"/>
        <end position="369"/>
    </location>
</feature>
<sequence length="488" mass="53324">MPESEVQPHPVKEQLPGVQYCVNSPPPWAEAIVLGFQHYLLTLGITILIPSMIVPQMGGGDLEKAKVIQTSLFVSGLSTLLQSLFGTRLPSVVVGSYTCVIPTTSIVLSRRYNAILDPHEIVMGFLGLWRNVARLLSPLSAVPVVTFAGLGLYHLGFPMLAKCVEVGIPELIIFVFISQASAIAFLSVVFILRNEYGLLDEQKPPTTQISCRTDRSGLIRTAPWIYMPYPFQWGKPTFNAGETFAMMAASLVSLFESTGTFYATARYGSATPVPPSVISRGVGWLGIGALLNGMFGSLTGTTASVENAGLLALTKVGSRRVIQISAGFMIFFAVFGKFGAVFASIPLPIVAALYCILFGYVASAGFGFLQFCNLNSFRTKFILGFSFFMGISVPQYFREYYHVQSKDGHGHSHSGWFNDVVTVIFMSHATVAAIVALILDCSLSRENDSTRKDSGLHWWEKFSLYGSDVRNDEFYALPCRLDTLFPAV</sequence>
<name>A0AA88CYQ7_FICCA</name>
<feature type="transmembrane region" description="Helical" evidence="6">
    <location>
        <begin position="381"/>
        <end position="397"/>
    </location>
</feature>
<evidence type="ECO:0000313" key="8">
    <source>
        <dbReference type="Proteomes" id="UP001187192"/>
    </source>
</evidence>
<dbReference type="GO" id="GO:0022857">
    <property type="term" value="F:transmembrane transporter activity"/>
    <property type="evidence" value="ECO:0007669"/>
    <property type="project" value="InterPro"/>
</dbReference>
<evidence type="ECO:0000256" key="1">
    <source>
        <dbReference type="ARBA" id="ARBA00004141"/>
    </source>
</evidence>
<evidence type="ECO:0000256" key="4">
    <source>
        <dbReference type="ARBA" id="ARBA00022989"/>
    </source>
</evidence>
<dbReference type="GO" id="GO:0016020">
    <property type="term" value="C:membrane"/>
    <property type="evidence" value="ECO:0007669"/>
    <property type="project" value="UniProtKB-SubCell"/>
</dbReference>
<evidence type="ECO:0008006" key="9">
    <source>
        <dbReference type="Google" id="ProtNLM"/>
    </source>
</evidence>
<protein>
    <recommendedName>
        <fullName evidence="9">Nucleobase-ascorbate transporter 10</fullName>
    </recommendedName>
</protein>
<keyword evidence="4 6" id="KW-1133">Transmembrane helix</keyword>
<keyword evidence="5 6" id="KW-0472">Membrane</keyword>
<dbReference type="Proteomes" id="UP001187192">
    <property type="component" value="Unassembled WGS sequence"/>
</dbReference>
<accession>A0AA88CYQ7</accession>
<evidence type="ECO:0000313" key="7">
    <source>
        <dbReference type="EMBL" id="GMN34902.1"/>
    </source>
</evidence>
<dbReference type="AlphaFoldDB" id="A0AA88CYQ7"/>
<comment type="caution">
    <text evidence="7">The sequence shown here is derived from an EMBL/GenBank/DDBJ whole genome shotgun (WGS) entry which is preliminary data.</text>
</comment>
<dbReference type="Pfam" id="PF00860">
    <property type="entry name" value="Xan_ur_permease"/>
    <property type="match status" value="1"/>
</dbReference>